<keyword evidence="2" id="KW-1185">Reference proteome</keyword>
<accession>A0ACB9XLD2</accession>
<reference evidence="1" key="1">
    <citation type="submission" date="2022-05" db="EMBL/GenBank/DDBJ databases">
        <title>Chromosome-level genome of Chaenocephalus aceratus.</title>
        <authorList>
            <person name="Park H."/>
        </authorList>
    </citation>
    <scope>NUCLEOTIDE SEQUENCE</scope>
    <source>
        <strain evidence="1">KU_202001</strain>
    </source>
</reference>
<name>A0ACB9XLD2_CHAAC</name>
<comment type="caution">
    <text evidence="1">The sequence shown here is derived from an EMBL/GenBank/DDBJ whole genome shotgun (WGS) entry which is preliminary data.</text>
</comment>
<dbReference type="Proteomes" id="UP001057452">
    <property type="component" value="Chromosome 5"/>
</dbReference>
<organism evidence="1 2">
    <name type="scientific">Chaenocephalus aceratus</name>
    <name type="common">Blackfin icefish</name>
    <name type="synonym">Chaenichthys aceratus</name>
    <dbReference type="NCBI Taxonomy" id="36190"/>
    <lineage>
        <taxon>Eukaryota</taxon>
        <taxon>Metazoa</taxon>
        <taxon>Chordata</taxon>
        <taxon>Craniata</taxon>
        <taxon>Vertebrata</taxon>
        <taxon>Euteleostomi</taxon>
        <taxon>Actinopterygii</taxon>
        <taxon>Neopterygii</taxon>
        <taxon>Teleostei</taxon>
        <taxon>Neoteleostei</taxon>
        <taxon>Acanthomorphata</taxon>
        <taxon>Eupercaria</taxon>
        <taxon>Perciformes</taxon>
        <taxon>Notothenioidei</taxon>
        <taxon>Channichthyidae</taxon>
        <taxon>Chaenocephalus</taxon>
    </lineage>
</organism>
<dbReference type="EMBL" id="CM043789">
    <property type="protein sequence ID" value="KAI4827457.1"/>
    <property type="molecule type" value="Genomic_DNA"/>
</dbReference>
<proteinExistence type="predicted"/>
<protein>
    <submittedName>
        <fullName evidence="1">Uncharacterized protein</fullName>
    </submittedName>
</protein>
<evidence type="ECO:0000313" key="2">
    <source>
        <dbReference type="Proteomes" id="UP001057452"/>
    </source>
</evidence>
<feature type="non-terminal residue" evidence="1">
    <location>
        <position position="51"/>
    </location>
</feature>
<sequence length="51" mass="6026">MIVCQRFTGFWDGQGLFELPGDPRTPRERKRNLQFVHDYTQNVKPSKNCIT</sequence>
<evidence type="ECO:0000313" key="1">
    <source>
        <dbReference type="EMBL" id="KAI4827457.1"/>
    </source>
</evidence>
<gene>
    <name evidence="1" type="ORF">KUCAC02_030849</name>
</gene>